<keyword evidence="4 7" id="KW-0949">S-adenosyl-L-methionine</keyword>
<evidence type="ECO:0000256" key="5">
    <source>
        <dbReference type="ARBA" id="ARBA00022747"/>
    </source>
</evidence>
<dbReference type="RefSeq" id="WP_085043215.1">
    <property type="nucleotide sequence ID" value="NZ_CADIKG010000009.1"/>
</dbReference>
<evidence type="ECO:0000256" key="3">
    <source>
        <dbReference type="ARBA" id="ARBA00022679"/>
    </source>
</evidence>
<evidence type="ECO:0000313" key="13">
    <source>
        <dbReference type="Proteomes" id="UP000494135"/>
    </source>
</evidence>
<evidence type="ECO:0000313" key="10">
    <source>
        <dbReference type="EMBL" id="CAB3760492.1"/>
    </source>
</evidence>
<feature type="domain" description="Helix-turn-helix" evidence="9">
    <location>
        <begin position="6"/>
        <end position="53"/>
    </location>
</feature>
<comment type="similarity">
    <text evidence="7 8">Belongs to the class I-like SAM-binding methyltransferase superfamily. C5-methyltransferase family.</text>
</comment>
<dbReference type="Pfam" id="PF00145">
    <property type="entry name" value="DNA_methylase"/>
    <property type="match status" value="1"/>
</dbReference>
<comment type="catalytic activity">
    <reaction evidence="6">
        <text>a 2'-deoxycytidine in DNA + S-adenosyl-L-methionine = a 5-methyl-2'-deoxycytidine in DNA + S-adenosyl-L-homocysteine + H(+)</text>
        <dbReference type="Rhea" id="RHEA:13681"/>
        <dbReference type="Rhea" id="RHEA-COMP:11369"/>
        <dbReference type="Rhea" id="RHEA-COMP:11370"/>
        <dbReference type="ChEBI" id="CHEBI:15378"/>
        <dbReference type="ChEBI" id="CHEBI:57856"/>
        <dbReference type="ChEBI" id="CHEBI:59789"/>
        <dbReference type="ChEBI" id="CHEBI:85452"/>
        <dbReference type="ChEBI" id="CHEBI:85454"/>
        <dbReference type="EC" id="2.1.1.37"/>
    </reaction>
</comment>
<feature type="active site" evidence="7">
    <location>
        <position position="151"/>
    </location>
</feature>
<dbReference type="GO" id="GO:0003886">
    <property type="term" value="F:DNA (cytosine-5-)-methyltransferase activity"/>
    <property type="evidence" value="ECO:0007669"/>
    <property type="project" value="UniProtKB-EC"/>
</dbReference>
<dbReference type="SUPFAM" id="SSF53335">
    <property type="entry name" value="S-adenosyl-L-methionine-dependent methyltransferases"/>
    <property type="match status" value="1"/>
</dbReference>
<proteinExistence type="inferred from homology"/>
<reference evidence="11 12" key="1">
    <citation type="submission" date="2017-04" db="EMBL/GenBank/DDBJ databases">
        <title>Burkholderia puraquae sp. nov., a novel Burkholderia cepacia complex species from hospital setting samples.</title>
        <authorList>
            <person name="Martina P."/>
            <person name="Leguizamon M."/>
            <person name="Prieto C."/>
            <person name="Sousa S."/>
            <person name="Montanaro P."/>
            <person name="Draghi W."/>
            <person name="Staembler M."/>
            <person name="Bettiol M."/>
            <person name="Figoli C."/>
            <person name="Palau J."/>
            <person name="Alvarez F."/>
            <person name="Benetti S."/>
            <person name="Anchat E."/>
            <person name="Vescina C."/>
            <person name="Ferreras J."/>
            <person name="Lasch P."/>
            <person name="Lagares A."/>
            <person name="Zorreguieta A."/>
            <person name="Yantorno O."/>
            <person name="Bosch A."/>
        </authorList>
    </citation>
    <scope>NUCLEOTIDE SEQUENCE [LARGE SCALE GENOMIC DNA]</scope>
    <source>
        <strain evidence="11 12">CAMPA 1040</strain>
    </source>
</reference>
<dbReference type="InterPro" id="IPR010093">
    <property type="entry name" value="SinI_DNA-bd"/>
</dbReference>
<dbReference type="PROSITE" id="PS51679">
    <property type="entry name" value="SAM_MT_C5"/>
    <property type="match status" value="1"/>
</dbReference>
<sequence>MIPDALTAKEAAERIGISEQRVRTLLRNGAINGRQVGKQWLTTESAVSAYLQDGGAKPPEDRKRKLGPLPRLKALSFFSGAMGLDLGLEKAGIHVLLACEVDKTCRRTITANRPDIALLGDVWKYDAQQIREAAGLGPGDDVDVMVGGPPCQAFSTAGARRGFHDERGNALLRYIDLILEVRPRFAVIENVRGLLSAPMVHTPHSERGSDWRPDPEECAGGALMHVVSMLRSGGYGVSFNLYNAANFGVPQSRERVIILCSRDGERLPHLVPTHSESGAFGLPKWRTLRDALEGGNVTASDHEEFPEERLRFYRMLGPGQYWKHLPKHLHREALGGSLDSGGGKTGFLRRLAWDKPSCTLVTSPTMPATDICHPTEDRPLSVQEYARIQQFPDDWVFCGSLSDRYKQIGNAVPVGLGEAVGRAILDHIDGRSKAPPIGFRFSRYKDTDDVSWEMRTRTAMDLDNISEVSVEQSAMLTQPKPARRKKKKLEDQQLALFSTEMV</sequence>
<evidence type="ECO:0000256" key="7">
    <source>
        <dbReference type="PROSITE-ProRule" id="PRU01016"/>
    </source>
</evidence>
<dbReference type="InterPro" id="IPR029063">
    <property type="entry name" value="SAM-dependent_MTases_sf"/>
</dbReference>
<dbReference type="NCBIfam" id="TIGR00675">
    <property type="entry name" value="dcm"/>
    <property type="match status" value="1"/>
</dbReference>
<accession>A0A1X1P6C5</accession>
<evidence type="ECO:0000259" key="9">
    <source>
        <dbReference type="Pfam" id="PF12728"/>
    </source>
</evidence>
<evidence type="ECO:0000256" key="6">
    <source>
        <dbReference type="ARBA" id="ARBA00047422"/>
    </source>
</evidence>
<evidence type="ECO:0000256" key="1">
    <source>
        <dbReference type="ARBA" id="ARBA00011975"/>
    </source>
</evidence>
<dbReference type="REBASE" id="241832">
    <property type="entry name" value="M.Bpu1040ORF34660P"/>
</dbReference>
<dbReference type="InterPro" id="IPR050390">
    <property type="entry name" value="C5-Methyltransferase"/>
</dbReference>
<dbReference type="InterPro" id="IPR031303">
    <property type="entry name" value="C5_meth_CS"/>
</dbReference>
<evidence type="ECO:0000256" key="8">
    <source>
        <dbReference type="RuleBase" id="RU000416"/>
    </source>
</evidence>
<dbReference type="PANTHER" id="PTHR10629">
    <property type="entry name" value="CYTOSINE-SPECIFIC METHYLTRANSFERASE"/>
    <property type="match status" value="1"/>
</dbReference>
<dbReference type="PRINTS" id="PR00105">
    <property type="entry name" value="C5METTRFRASE"/>
</dbReference>
<dbReference type="Gene3D" id="3.40.50.150">
    <property type="entry name" value="Vaccinia Virus protein VP39"/>
    <property type="match status" value="1"/>
</dbReference>
<dbReference type="Proteomes" id="UP000193146">
    <property type="component" value="Unassembled WGS sequence"/>
</dbReference>
<dbReference type="AlphaFoldDB" id="A0A1X1P6C5"/>
<evidence type="ECO:0000313" key="12">
    <source>
        <dbReference type="Proteomes" id="UP000193146"/>
    </source>
</evidence>
<evidence type="ECO:0000256" key="2">
    <source>
        <dbReference type="ARBA" id="ARBA00022603"/>
    </source>
</evidence>
<dbReference type="GO" id="GO:0032259">
    <property type="term" value="P:methylation"/>
    <property type="evidence" value="ECO:0007669"/>
    <property type="project" value="UniProtKB-KW"/>
</dbReference>
<gene>
    <name evidence="11" type="ORF">B7G54_34660</name>
    <name evidence="10" type="ORF">LMG29660_04013</name>
</gene>
<dbReference type="NCBIfam" id="TIGR01764">
    <property type="entry name" value="excise"/>
    <property type="match status" value="1"/>
</dbReference>
<keyword evidence="3 7" id="KW-0808">Transferase</keyword>
<dbReference type="OrthoDB" id="9813719at2"/>
<dbReference type="Gene3D" id="3.90.120.10">
    <property type="entry name" value="DNA Methylase, subunit A, domain 2"/>
    <property type="match status" value="1"/>
</dbReference>
<dbReference type="PROSITE" id="PS00095">
    <property type="entry name" value="C5_MTASE_2"/>
    <property type="match status" value="1"/>
</dbReference>
<dbReference type="EMBL" id="NBYX01000032">
    <property type="protein sequence ID" value="ORT80245.1"/>
    <property type="molecule type" value="Genomic_DNA"/>
</dbReference>
<dbReference type="GO" id="GO:0009307">
    <property type="term" value="P:DNA restriction-modification system"/>
    <property type="evidence" value="ECO:0007669"/>
    <property type="project" value="UniProtKB-KW"/>
</dbReference>
<dbReference type="EMBL" id="CADIKG010000009">
    <property type="protein sequence ID" value="CAB3760492.1"/>
    <property type="molecule type" value="Genomic_DNA"/>
</dbReference>
<keyword evidence="12" id="KW-1185">Reference proteome</keyword>
<dbReference type="Proteomes" id="UP000494135">
    <property type="component" value="Unassembled WGS sequence"/>
</dbReference>
<name>A0A1X1P6C5_9BURK</name>
<dbReference type="GO" id="GO:0003677">
    <property type="term" value="F:DNA binding"/>
    <property type="evidence" value="ECO:0007669"/>
    <property type="project" value="InterPro"/>
</dbReference>
<dbReference type="InterPro" id="IPR001525">
    <property type="entry name" value="C5_MeTfrase"/>
</dbReference>
<protein>
    <recommendedName>
        <fullName evidence="1">DNA (cytosine-5-)-methyltransferase</fullName>
        <ecNumber evidence="1">2.1.1.37</ecNumber>
    </recommendedName>
</protein>
<dbReference type="GO" id="GO:0044027">
    <property type="term" value="P:negative regulation of gene expression via chromosomal CpG island methylation"/>
    <property type="evidence" value="ECO:0007669"/>
    <property type="project" value="TreeGrafter"/>
</dbReference>
<dbReference type="EC" id="2.1.1.37" evidence="1"/>
<dbReference type="PANTHER" id="PTHR10629:SF52">
    <property type="entry name" value="DNA (CYTOSINE-5)-METHYLTRANSFERASE 1"/>
    <property type="match status" value="1"/>
</dbReference>
<evidence type="ECO:0000313" key="11">
    <source>
        <dbReference type="EMBL" id="ORT80245.1"/>
    </source>
</evidence>
<dbReference type="Pfam" id="PF12728">
    <property type="entry name" value="HTH_17"/>
    <property type="match status" value="1"/>
</dbReference>
<evidence type="ECO:0000256" key="4">
    <source>
        <dbReference type="ARBA" id="ARBA00022691"/>
    </source>
</evidence>
<keyword evidence="2 7" id="KW-0489">Methyltransferase</keyword>
<keyword evidence="5" id="KW-0680">Restriction system</keyword>
<reference evidence="10 13" key="2">
    <citation type="submission" date="2020-04" db="EMBL/GenBank/DDBJ databases">
        <authorList>
            <person name="De Canck E."/>
        </authorList>
    </citation>
    <scope>NUCLEOTIDE SEQUENCE [LARGE SCALE GENOMIC DNA]</scope>
    <source>
        <strain evidence="10 13">LMG 29660</strain>
    </source>
</reference>
<dbReference type="InterPro" id="IPR041657">
    <property type="entry name" value="HTH_17"/>
</dbReference>
<organism evidence="11 12">
    <name type="scientific">Burkholderia puraquae</name>
    <dbReference type="NCBI Taxonomy" id="1904757"/>
    <lineage>
        <taxon>Bacteria</taxon>
        <taxon>Pseudomonadati</taxon>
        <taxon>Pseudomonadota</taxon>
        <taxon>Betaproteobacteria</taxon>
        <taxon>Burkholderiales</taxon>
        <taxon>Burkholderiaceae</taxon>
        <taxon>Burkholderia</taxon>
        <taxon>Burkholderia cepacia complex</taxon>
    </lineage>
</organism>